<evidence type="ECO:0000256" key="1">
    <source>
        <dbReference type="ARBA" id="ARBA00004651"/>
    </source>
</evidence>
<feature type="transmembrane region" description="Helical" evidence="8">
    <location>
        <begin position="68"/>
        <end position="86"/>
    </location>
</feature>
<keyword evidence="7 8" id="KW-0472">Membrane</keyword>
<dbReference type="OrthoDB" id="9811721at2"/>
<dbReference type="AlphaFoldDB" id="A0A3A1VHW4"/>
<feature type="transmembrane region" description="Helical" evidence="8">
    <location>
        <begin position="281"/>
        <end position="306"/>
    </location>
</feature>
<evidence type="ECO:0000256" key="7">
    <source>
        <dbReference type="ARBA" id="ARBA00023136"/>
    </source>
</evidence>
<dbReference type="PANTHER" id="PTHR30472:SF1">
    <property type="entry name" value="FE(3+) DICITRATE TRANSPORT SYSTEM PERMEASE PROTEIN FECC-RELATED"/>
    <property type="match status" value="1"/>
</dbReference>
<dbReference type="FunFam" id="1.10.3470.10:FF:000001">
    <property type="entry name" value="Vitamin B12 ABC transporter permease BtuC"/>
    <property type="match status" value="1"/>
</dbReference>
<comment type="caution">
    <text evidence="9">The sequence shown here is derived from an EMBL/GenBank/DDBJ whole genome shotgun (WGS) entry which is preliminary data.</text>
</comment>
<dbReference type="RefSeq" id="WP_119597452.1">
    <property type="nucleotide sequence ID" value="NZ_QXQA01000001.1"/>
</dbReference>
<protein>
    <submittedName>
        <fullName evidence="9">Iron ABC transporter permease</fullName>
    </submittedName>
</protein>
<feature type="transmembrane region" description="Helical" evidence="8">
    <location>
        <begin position="312"/>
        <end position="330"/>
    </location>
</feature>
<dbReference type="Proteomes" id="UP000266482">
    <property type="component" value="Unassembled WGS sequence"/>
</dbReference>
<keyword evidence="5 8" id="KW-0812">Transmembrane</keyword>
<feature type="transmembrane region" description="Helical" evidence="8">
    <location>
        <begin position="154"/>
        <end position="173"/>
    </location>
</feature>
<dbReference type="GO" id="GO:0005886">
    <property type="term" value="C:plasma membrane"/>
    <property type="evidence" value="ECO:0007669"/>
    <property type="project" value="UniProtKB-SubCell"/>
</dbReference>
<dbReference type="CDD" id="cd06550">
    <property type="entry name" value="TM_ABC_iron-siderophores_like"/>
    <property type="match status" value="1"/>
</dbReference>
<keyword evidence="4" id="KW-1003">Cell membrane</keyword>
<dbReference type="Pfam" id="PF01032">
    <property type="entry name" value="FecCD"/>
    <property type="match status" value="1"/>
</dbReference>
<name>A0A3A1VHW4_9BACL</name>
<evidence type="ECO:0000256" key="5">
    <source>
        <dbReference type="ARBA" id="ARBA00022692"/>
    </source>
</evidence>
<keyword evidence="6 8" id="KW-1133">Transmembrane helix</keyword>
<dbReference type="SUPFAM" id="SSF81345">
    <property type="entry name" value="ABC transporter involved in vitamin B12 uptake, BtuC"/>
    <property type="match status" value="1"/>
</dbReference>
<gene>
    <name evidence="9" type="ORF">D3P08_00340</name>
</gene>
<dbReference type="InterPro" id="IPR000522">
    <property type="entry name" value="ABC_transptr_permease_BtuC"/>
</dbReference>
<evidence type="ECO:0000256" key="4">
    <source>
        <dbReference type="ARBA" id="ARBA00022475"/>
    </source>
</evidence>
<keyword evidence="3" id="KW-0813">Transport</keyword>
<comment type="subcellular location">
    <subcellularLocation>
        <location evidence="1">Cell membrane</location>
        <topology evidence="1">Multi-pass membrane protein</topology>
    </subcellularLocation>
</comment>
<feature type="transmembrane region" description="Helical" evidence="8">
    <location>
        <begin position="243"/>
        <end position="269"/>
    </location>
</feature>
<feature type="transmembrane region" description="Helical" evidence="8">
    <location>
        <begin position="98"/>
        <end position="117"/>
    </location>
</feature>
<feature type="transmembrane region" description="Helical" evidence="8">
    <location>
        <begin position="123"/>
        <end position="142"/>
    </location>
</feature>
<evidence type="ECO:0000256" key="6">
    <source>
        <dbReference type="ARBA" id="ARBA00022989"/>
    </source>
</evidence>
<sequence>MTHLFPRAGAKWLGLGFALLLFLSAFAASLAFGQTPIRLSVVWEALFHYDKSVQEHVIITTSRLSRSAIAAVIGASLAIAGALLQALTKNALASPSTFGINSGAIFFIVAAAAFFSVSSMVHYMWIAFAGAAAAALMVYGLGSAGRSGMSPMKFVLAGAAITALFVSLTQGVLVTDEQSLESVLFWLAGSVAGRSVEMLLPILPFMVGGWIAALVMGHSVNILTSGEDVAKGLGQKTIWVKTAMIVVIVLLAGGSVSVGGAIGFIGLIIPHIARGLVGIDYRWIIPYCALLGGSLLLLADIAARFVIMPQEMPIGVMTALIGTPFFIYLARRRAGRT</sequence>
<dbReference type="GO" id="GO:0033214">
    <property type="term" value="P:siderophore-iron import into cell"/>
    <property type="evidence" value="ECO:0007669"/>
    <property type="project" value="TreeGrafter"/>
</dbReference>
<evidence type="ECO:0000313" key="10">
    <source>
        <dbReference type="Proteomes" id="UP000266482"/>
    </source>
</evidence>
<evidence type="ECO:0000256" key="8">
    <source>
        <dbReference type="SAM" id="Phobius"/>
    </source>
</evidence>
<accession>A0A3A1VHW4</accession>
<reference evidence="9 10" key="1">
    <citation type="submission" date="2018-09" db="EMBL/GenBank/DDBJ databases">
        <title>Paenibacillus aracenensis nov. sp. isolated from a cave in southern Spain.</title>
        <authorList>
            <person name="Jurado V."/>
            <person name="Gutierrez-Patricio S."/>
            <person name="Gonzalez-Pimentel J.L."/>
            <person name="Miller A.Z."/>
            <person name="Laiz L."/>
            <person name="Saiz-Jimenez C."/>
        </authorList>
    </citation>
    <scope>NUCLEOTIDE SEQUENCE [LARGE SCALE GENOMIC DNA]</scope>
    <source>
        <strain evidence="9 10">DSM 22867</strain>
    </source>
</reference>
<dbReference type="Gene3D" id="1.10.3470.10">
    <property type="entry name" value="ABC transporter involved in vitamin B12 uptake, BtuC"/>
    <property type="match status" value="1"/>
</dbReference>
<feature type="transmembrane region" description="Helical" evidence="8">
    <location>
        <begin position="203"/>
        <end position="223"/>
    </location>
</feature>
<dbReference type="PANTHER" id="PTHR30472">
    <property type="entry name" value="FERRIC ENTEROBACTIN TRANSPORT SYSTEM PERMEASE PROTEIN"/>
    <property type="match status" value="1"/>
</dbReference>
<evidence type="ECO:0000256" key="3">
    <source>
        <dbReference type="ARBA" id="ARBA00022448"/>
    </source>
</evidence>
<comment type="similarity">
    <text evidence="2">Belongs to the binding-protein-dependent transport system permease family. FecCD subfamily.</text>
</comment>
<evidence type="ECO:0000256" key="2">
    <source>
        <dbReference type="ARBA" id="ARBA00007935"/>
    </source>
</evidence>
<organism evidence="9 10">
    <name type="scientific">Paenibacillus nanensis</name>
    <dbReference type="NCBI Taxonomy" id="393251"/>
    <lineage>
        <taxon>Bacteria</taxon>
        <taxon>Bacillati</taxon>
        <taxon>Bacillota</taxon>
        <taxon>Bacilli</taxon>
        <taxon>Bacillales</taxon>
        <taxon>Paenibacillaceae</taxon>
        <taxon>Paenibacillus</taxon>
    </lineage>
</organism>
<evidence type="ECO:0000313" key="9">
    <source>
        <dbReference type="EMBL" id="RIX60077.1"/>
    </source>
</evidence>
<dbReference type="GO" id="GO:0022857">
    <property type="term" value="F:transmembrane transporter activity"/>
    <property type="evidence" value="ECO:0007669"/>
    <property type="project" value="InterPro"/>
</dbReference>
<keyword evidence="10" id="KW-1185">Reference proteome</keyword>
<dbReference type="InterPro" id="IPR037294">
    <property type="entry name" value="ABC_BtuC-like"/>
</dbReference>
<dbReference type="EMBL" id="QXQA01000001">
    <property type="protein sequence ID" value="RIX60077.1"/>
    <property type="molecule type" value="Genomic_DNA"/>
</dbReference>
<proteinExistence type="inferred from homology"/>